<proteinExistence type="predicted"/>
<dbReference type="SUPFAM" id="SSF56112">
    <property type="entry name" value="Protein kinase-like (PK-like)"/>
    <property type="match status" value="1"/>
</dbReference>
<name>V8NZH1_OPHHA</name>
<dbReference type="InterPro" id="IPR011009">
    <property type="entry name" value="Kinase-like_dom_sf"/>
</dbReference>
<keyword evidence="2" id="KW-0808">Transferase</keyword>
<feature type="non-terminal residue" evidence="2">
    <location>
        <position position="1"/>
    </location>
</feature>
<keyword evidence="3" id="KW-1185">Reference proteome</keyword>
<sequence>MNVYALERTVGIVQFHSGSCSVMFFQSKAERIAHRDLKPENILCESSNQVSPVKICDFDLGSGIKLNGDCSPISTPELLTPPIAIWI</sequence>
<dbReference type="Pfam" id="PF00069">
    <property type="entry name" value="Pkinase"/>
    <property type="match status" value="1"/>
</dbReference>
<dbReference type="Gene3D" id="1.10.510.10">
    <property type="entry name" value="Transferase(Phosphotransferase) domain 1"/>
    <property type="match status" value="1"/>
</dbReference>
<comment type="caution">
    <text evidence="2">The sequence shown here is derived from an EMBL/GenBank/DDBJ whole genome shotgun (WGS) entry which is preliminary data.</text>
</comment>
<organism evidence="2 3">
    <name type="scientific">Ophiophagus hannah</name>
    <name type="common">King cobra</name>
    <name type="synonym">Naja hannah</name>
    <dbReference type="NCBI Taxonomy" id="8665"/>
    <lineage>
        <taxon>Eukaryota</taxon>
        <taxon>Metazoa</taxon>
        <taxon>Chordata</taxon>
        <taxon>Craniata</taxon>
        <taxon>Vertebrata</taxon>
        <taxon>Euteleostomi</taxon>
        <taxon>Lepidosauria</taxon>
        <taxon>Squamata</taxon>
        <taxon>Bifurcata</taxon>
        <taxon>Unidentata</taxon>
        <taxon>Episquamata</taxon>
        <taxon>Toxicofera</taxon>
        <taxon>Serpentes</taxon>
        <taxon>Colubroidea</taxon>
        <taxon>Elapidae</taxon>
        <taxon>Elapinae</taxon>
        <taxon>Ophiophagus</taxon>
    </lineage>
</organism>
<dbReference type="OrthoDB" id="5794026at2759"/>
<dbReference type="Proteomes" id="UP000018936">
    <property type="component" value="Unassembled WGS sequence"/>
</dbReference>
<evidence type="ECO:0000313" key="2">
    <source>
        <dbReference type="EMBL" id="ETE67659.1"/>
    </source>
</evidence>
<protein>
    <submittedName>
        <fullName evidence="2">MAP kinase-interacting serine/threonine-protein kinase 2</fullName>
    </submittedName>
</protein>
<reference evidence="2 3" key="1">
    <citation type="journal article" date="2013" name="Proc. Natl. Acad. Sci. U.S.A.">
        <title>The king cobra genome reveals dynamic gene evolution and adaptation in the snake venom system.</title>
        <authorList>
            <person name="Vonk F.J."/>
            <person name="Casewell N.R."/>
            <person name="Henkel C.V."/>
            <person name="Heimberg A.M."/>
            <person name="Jansen H.J."/>
            <person name="McCleary R.J."/>
            <person name="Kerkkamp H.M."/>
            <person name="Vos R.A."/>
            <person name="Guerreiro I."/>
            <person name="Calvete J.J."/>
            <person name="Wuster W."/>
            <person name="Woods A.E."/>
            <person name="Logan J.M."/>
            <person name="Harrison R.A."/>
            <person name="Castoe T.A."/>
            <person name="de Koning A.P."/>
            <person name="Pollock D.D."/>
            <person name="Yandell M."/>
            <person name="Calderon D."/>
            <person name="Renjifo C."/>
            <person name="Currier R.B."/>
            <person name="Salgado D."/>
            <person name="Pla D."/>
            <person name="Sanz L."/>
            <person name="Hyder A.S."/>
            <person name="Ribeiro J.M."/>
            <person name="Arntzen J.W."/>
            <person name="van den Thillart G.E."/>
            <person name="Boetzer M."/>
            <person name="Pirovano W."/>
            <person name="Dirks R.P."/>
            <person name="Spaink H.P."/>
            <person name="Duboule D."/>
            <person name="McGlinn E."/>
            <person name="Kini R.M."/>
            <person name="Richardson M.K."/>
        </authorList>
    </citation>
    <scope>NUCLEOTIDE SEQUENCE</scope>
    <source>
        <tissue evidence="2">Blood</tissue>
    </source>
</reference>
<evidence type="ECO:0000313" key="3">
    <source>
        <dbReference type="Proteomes" id="UP000018936"/>
    </source>
</evidence>
<dbReference type="AlphaFoldDB" id="V8NZH1"/>
<dbReference type="PROSITE" id="PS50011">
    <property type="entry name" value="PROTEIN_KINASE_DOM"/>
    <property type="match status" value="1"/>
</dbReference>
<gene>
    <name evidence="2" type="primary">Mknk2</name>
    <name evidence="2" type="ORF">L345_06551</name>
</gene>
<keyword evidence="2" id="KW-0418">Kinase</keyword>
<dbReference type="InterPro" id="IPR000719">
    <property type="entry name" value="Prot_kinase_dom"/>
</dbReference>
<dbReference type="EMBL" id="AZIM01001220">
    <property type="protein sequence ID" value="ETE67659.1"/>
    <property type="molecule type" value="Genomic_DNA"/>
</dbReference>
<dbReference type="GO" id="GO:0005524">
    <property type="term" value="F:ATP binding"/>
    <property type="evidence" value="ECO:0007669"/>
    <property type="project" value="InterPro"/>
</dbReference>
<dbReference type="PROSITE" id="PS00108">
    <property type="entry name" value="PROTEIN_KINASE_ST"/>
    <property type="match status" value="1"/>
</dbReference>
<evidence type="ECO:0000259" key="1">
    <source>
        <dbReference type="PROSITE" id="PS50011"/>
    </source>
</evidence>
<dbReference type="GO" id="GO:0004672">
    <property type="term" value="F:protein kinase activity"/>
    <property type="evidence" value="ECO:0007669"/>
    <property type="project" value="InterPro"/>
</dbReference>
<accession>V8NZH1</accession>
<feature type="domain" description="Protein kinase" evidence="1">
    <location>
        <begin position="1"/>
        <end position="87"/>
    </location>
</feature>
<dbReference type="InterPro" id="IPR008271">
    <property type="entry name" value="Ser/Thr_kinase_AS"/>
</dbReference>